<dbReference type="InterPro" id="IPR026716">
    <property type="entry name" value="PBIR1/2/3"/>
</dbReference>
<dbReference type="PANTHER" id="PTHR22227:SF3">
    <property type="entry name" value="PABIR FAMILY MEMBER 1"/>
    <property type="match status" value="1"/>
</dbReference>
<dbReference type="GO" id="GO:0005634">
    <property type="term" value="C:nucleus"/>
    <property type="evidence" value="ECO:0007669"/>
    <property type="project" value="TreeGrafter"/>
</dbReference>
<reference evidence="3" key="1">
    <citation type="submission" date="2025-08" db="UniProtKB">
        <authorList>
            <consortium name="RefSeq"/>
        </authorList>
    </citation>
    <scope>IDENTIFICATION</scope>
</reference>
<dbReference type="GO" id="GO:0044818">
    <property type="term" value="P:mitotic G2/M transition checkpoint"/>
    <property type="evidence" value="ECO:0007669"/>
    <property type="project" value="TreeGrafter"/>
</dbReference>
<accession>A0A8B7AMA6</accession>
<evidence type="ECO:0000256" key="1">
    <source>
        <dbReference type="ARBA" id="ARBA00006725"/>
    </source>
</evidence>
<dbReference type="RefSeq" id="XP_007948934.1">
    <property type="nucleotide sequence ID" value="XM_007950743.1"/>
</dbReference>
<protein>
    <submittedName>
        <fullName evidence="3">LOW QUALITY PROTEIN: PABIR family member 1</fullName>
    </submittedName>
</protein>
<name>A0A8B7AMA6_ORYAF</name>
<dbReference type="GO" id="GO:0005737">
    <property type="term" value="C:cytoplasm"/>
    <property type="evidence" value="ECO:0007669"/>
    <property type="project" value="TreeGrafter"/>
</dbReference>
<evidence type="ECO:0000313" key="2">
    <source>
        <dbReference type="Proteomes" id="UP000694850"/>
    </source>
</evidence>
<dbReference type="GO" id="GO:0004865">
    <property type="term" value="F:protein serine/threonine phosphatase inhibitor activity"/>
    <property type="evidence" value="ECO:0007669"/>
    <property type="project" value="InterPro"/>
</dbReference>
<dbReference type="GeneID" id="103205439"/>
<organism evidence="2 3">
    <name type="scientific">Orycteropus afer afer</name>
    <dbReference type="NCBI Taxonomy" id="1230840"/>
    <lineage>
        <taxon>Eukaryota</taxon>
        <taxon>Metazoa</taxon>
        <taxon>Chordata</taxon>
        <taxon>Craniata</taxon>
        <taxon>Vertebrata</taxon>
        <taxon>Euteleostomi</taxon>
        <taxon>Mammalia</taxon>
        <taxon>Eutheria</taxon>
        <taxon>Afrotheria</taxon>
        <taxon>Tubulidentata</taxon>
        <taxon>Orycteropodidae</taxon>
        <taxon>Orycteropus</taxon>
    </lineage>
</organism>
<dbReference type="Proteomes" id="UP000694850">
    <property type="component" value="Unplaced"/>
</dbReference>
<dbReference type="AlphaFoldDB" id="A0A8B7AMA6"/>
<gene>
    <name evidence="3" type="primary">PABIR3</name>
</gene>
<dbReference type="OrthoDB" id="10036177at2759"/>
<evidence type="ECO:0000313" key="3">
    <source>
        <dbReference type="RefSeq" id="XP_007948934.1"/>
    </source>
</evidence>
<comment type="similarity">
    <text evidence="1">Belongs to the FAM122 family.</text>
</comment>
<proteinExistence type="inferred from homology"/>
<dbReference type="PANTHER" id="PTHR22227">
    <property type="entry name" value="FAMILY WITH SEQUENCE SIMILARITY 122B ISOFORM X1"/>
    <property type="match status" value="1"/>
</dbReference>
<dbReference type="CTD" id="159091"/>
<keyword evidence="2" id="KW-1185">Reference proteome</keyword>
<sequence>MEQERMELDLDLLPTSTTTDSNILRRSSSEPLISGLGDNSQVFQADTLRTRRNSTSFMSQQSLLMPPSPFQNSIGQLNEVKQEESMDFLDREATCEQEIQASIQINQFWEENLNLVKWHLKIIHQRGFSRAQPTCFLLILPSCQIQLCVCPRTLLMDTTAVLNLLISQLKSALLTILLCHLLII</sequence>